<dbReference type="RefSeq" id="WP_057768881.1">
    <property type="nucleotide sequence ID" value="NZ_JQAT01000002.1"/>
</dbReference>
<evidence type="ECO:0000256" key="1">
    <source>
        <dbReference type="ARBA" id="ARBA00005380"/>
    </source>
</evidence>
<feature type="domain" description="Carbohydrate kinase PfkB" evidence="8">
    <location>
        <begin position="11"/>
        <end position="285"/>
    </location>
</feature>
<dbReference type="GO" id="GO:0008662">
    <property type="term" value="F:1-phosphofructokinase activity"/>
    <property type="evidence" value="ECO:0007669"/>
    <property type="project" value="InterPro"/>
</dbReference>
<evidence type="ECO:0000256" key="3">
    <source>
        <dbReference type="ARBA" id="ARBA00022736"/>
    </source>
</evidence>
<dbReference type="CDD" id="cd01164">
    <property type="entry name" value="FruK_PfkB_like"/>
    <property type="match status" value="1"/>
</dbReference>
<reference evidence="11 12" key="1">
    <citation type="journal article" date="2015" name="Genome Announc.">
        <title>Expanding the biotechnology potential of lactobacilli through comparative genomics of 213 strains and associated genera.</title>
        <authorList>
            <person name="Sun Z."/>
            <person name="Harris H.M."/>
            <person name="McCann A."/>
            <person name="Guo C."/>
            <person name="Argimon S."/>
            <person name="Zhang W."/>
            <person name="Yang X."/>
            <person name="Jeffery I.B."/>
            <person name="Cooney J.C."/>
            <person name="Kagawa T.F."/>
            <person name="Liu W."/>
            <person name="Song Y."/>
            <person name="Salvetti E."/>
            <person name="Wrobel A."/>
            <person name="Rasinkangas P."/>
            <person name="Parkhill J."/>
            <person name="Rea M.C."/>
            <person name="O'Sullivan O."/>
            <person name="Ritari J."/>
            <person name="Douillard F.P."/>
            <person name="Paul Ross R."/>
            <person name="Yang R."/>
            <person name="Briner A.E."/>
            <person name="Felis G.E."/>
            <person name="de Vos W.M."/>
            <person name="Barrangou R."/>
            <person name="Klaenhammer T.R."/>
            <person name="Caufield P.W."/>
            <person name="Cui Y."/>
            <person name="Zhang H."/>
            <person name="O'Toole P.W."/>
        </authorList>
    </citation>
    <scope>NUCLEOTIDE SEQUENCE [LARGE SCALE GENOMIC DNA]</scope>
    <source>
        <strain evidence="9 12">ATCC BAA-66</strain>
        <strain evidence="10 11">DSM 13344</strain>
    </source>
</reference>
<evidence type="ECO:0000256" key="2">
    <source>
        <dbReference type="ARBA" id="ARBA00022679"/>
    </source>
</evidence>
<proteinExistence type="inferred from homology"/>
<dbReference type="GO" id="GO:0016052">
    <property type="term" value="P:carbohydrate catabolic process"/>
    <property type="evidence" value="ECO:0007669"/>
    <property type="project" value="UniProtKB-ARBA"/>
</dbReference>
<evidence type="ECO:0000256" key="4">
    <source>
        <dbReference type="ARBA" id="ARBA00022741"/>
    </source>
</evidence>
<dbReference type="FunFam" id="3.40.1190.20:FF:000001">
    <property type="entry name" value="Phosphofructokinase"/>
    <property type="match status" value="1"/>
</dbReference>
<keyword evidence="6 7" id="KW-0067">ATP-binding</keyword>
<dbReference type="GO" id="GO:0005829">
    <property type="term" value="C:cytosol"/>
    <property type="evidence" value="ECO:0007669"/>
    <property type="project" value="TreeGrafter"/>
</dbReference>
<dbReference type="GO" id="GO:2001059">
    <property type="term" value="P:D-tagatose 6-phosphate catabolic process"/>
    <property type="evidence" value="ECO:0007669"/>
    <property type="project" value="UniProtKB-UniPathway"/>
</dbReference>
<dbReference type="PANTHER" id="PTHR46566:SF1">
    <property type="entry name" value="1-PHOSPHOFRUCTOKINASE"/>
    <property type="match status" value="1"/>
</dbReference>
<dbReference type="PANTHER" id="PTHR46566">
    <property type="entry name" value="1-PHOSPHOFRUCTOKINASE-RELATED"/>
    <property type="match status" value="1"/>
</dbReference>
<organism evidence="10 11">
    <name type="scientific">Lactobacillus selangorensis</name>
    <dbReference type="NCBI Taxonomy" id="81857"/>
    <lineage>
        <taxon>Bacteria</taxon>
        <taxon>Bacillati</taxon>
        <taxon>Bacillota</taxon>
        <taxon>Bacilli</taxon>
        <taxon>Lactobacillales</taxon>
        <taxon>Lactobacillaceae</taxon>
        <taxon>Lactobacillus</taxon>
    </lineage>
</organism>
<keyword evidence="2 7" id="KW-0808">Transferase</keyword>
<comment type="caution">
    <text evidence="10">The sequence shown here is derived from an EMBL/GenBank/DDBJ whole genome shotgun (WGS) entry which is preliminary data.</text>
</comment>
<comment type="similarity">
    <text evidence="1">Belongs to the carbohydrate kinase pfkB family.</text>
</comment>
<dbReference type="AlphaFoldDB" id="A0A0R2G5X8"/>
<evidence type="ECO:0000313" key="9">
    <source>
        <dbReference type="EMBL" id="KRN28972.1"/>
    </source>
</evidence>
<keyword evidence="4 7" id="KW-0547">Nucleotide-binding</keyword>
<dbReference type="Pfam" id="PF00294">
    <property type="entry name" value="PfkB"/>
    <property type="match status" value="1"/>
</dbReference>
<dbReference type="GO" id="GO:0005988">
    <property type="term" value="P:lactose metabolic process"/>
    <property type="evidence" value="ECO:0007669"/>
    <property type="project" value="UniProtKB-KW"/>
</dbReference>
<dbReference type="GO" id="GO:0005524">
    <property type="term" value="F:ATP binding"/>
    <property type="evidence" value="ECO:0007669"/>
    <property type="project" value="UniProtKB-KW"/>
</dbReference>
<dbReference type="EC" id="2.7.1.144" evidence="7"/>
<dbReference type="PIRSF" id="PIRSF000535">
    <property type="entry name" value="1PFK/6PFK/LacC"/>
    <property type="match status" value="1"/>
</dbReference>
<dbReference type="EMBL" id="JQAT01000002">
    <property type="protein sequence ID" value="KRN28972.1"/>
    <property type="molecule type" value="Genomic_DNA"/>
</dbReference>
<keyword evidence="11" id="KW-1185">Reference proteome</keyword>
<protein>
    <recommendedName>
        <fullName evidence="7">Tagatose-6-phosphate kinase</fullName>
        <ecNumber evidence="7">2.7.1.144</ecNumber>
    </recommendedName>
</protein>
<dbReference type="InterPro" id="IPR011611">
    <property type="entry name" value="PfkB_dom"/>
</dbReference>
<evidence type="ECO:0000256" key="5">
    <source>
        <dbReference type="ARBA" id="ARBA00022777"/>
    </source>
</evidence>
<evidence type="ECO:0000313" key="10">
    <source>
        <dbReference type="EMBL" id="KRN32618.1"/>
    </source>
</evidence>
<comment type="catalytic activity">
    <reaction evidence="7">
        <text>D-tagatofuranose 6-phosphate + ATP = D-tagatofuranose 1,6-bisphosphate + ADP + H(+)</text>
        <dbReference type="Rhea" id="RHEA:12420"/>
        <dbReference type="ChEBI" id="CHEBI:15378"/>
        <dbReference type="ChEBI" id="CHEBI:30616"/>
        <dbReference type="ChEBI" id="CHEBI:58694"/>
        <dbReference type="ChEBI" id="CHEBI:58695"/>
        <dbReference type="ChEBI" id="CHEBI:456216"/>
        <dbReference type="EC" id="2.7.1.144"/>
    </reaction>
</comment>
<evidence type="ECO:0000256" key="7">
    <source>
        <dbReference type="PIRNR" id="PIRNR000535"/>
    </source>
</evidence>
<dbReference type="OrthoDB" id="9801219at2"/>
<evidence type="ECO:0000256" key="6">
    <source>
        <dbReference type="ARBA" id="ARBA00022840"/>
    </source>
</evidence>
<keyword evidence="3 7" id="KW-0423">Lactose metabolism</keyword>
<dbReference type="UniPathway" id="UPA00704">
    <property type="reaction ID" value="UER00715"/>
</dbReference>
<dbReference type="Proteomes" id="UP000051645">
    <property type="component" value="Unassembled WGS sequence"/>
</dbReference>
<dbReference type="SUPFAM" id="SSF53613">
    <property type="entry name" value="Ribokinase-like"/>
    <property type="match status" value="1"/>
</dbReference>
<dbReference type="InterPro" id="IPR029056">
    <property type="entry name" value="Ribokinase-like"/>
</dbReference>
<dbReference type="InterPro" id="IPR017583">
    <property type="entry name" value="Tagatose/fructose_Pkinase"/>
</dbReference>
<keyword evidence="5 10" id="KW-0418">Kinase</keyword>
<dbReference type="GO" id="GO:0009024">
    <property type="term" value="F:tagatose-6-phosphate kinase activity"/>
    <property type="evidence" value="ECO:0007669"/>
    <property type="project" value="UniProtKB-EC"/>
</dbReference>
<dbReference type="GO" id="GO:0044281">
    <property type="term" value="P:small molecule metabolic process"/>
    <property type="evidence" value="ECO:0007669"/>
    <property type="project" value="UniProtKB-ARBA"/>
</dbReference>
<dbReference type="PATRIC" id="fig|81857.3.peg.1191"/>
<dbReference type="STRING" id="81857.IV38_GL001185"/>
<evidence type="ECO:0000313" key="11">
    <source>
        <dbReference type="Proteomes" id="UP000051645"/>
    </source>
</evidence>
<sequence length="310" mass="34187">MIYTLTLNPAIDLFIETNQLEPNIVNRTESSDIQANGKGVNVSFILHRMNIDNTALGFIGGFTGHYIESQLNEQSIQTDFIDIPGNTRINVFTNVNATQTEYKLVNKGPQVPQDKQAELLMQLQELTENDFLCISGSFAQGIDPSILIKIAEIAAQNQFKLVIDTSYQEVPETFKYHPFLVKPNEVELSHWFNYSTVPDRQTLIQLTRKAVQMGVQNVLLSLGAEGALFVNKDEVLYGNAPQITVVNTAGSGDTMLGTFLGGIVQHMPAAANLQHSIAAGSDTTQSSWITDFKNVPELEKQVTIQKLGGK</sequence>
<comment type="similarity">
    <text evidence="7">Belongs to the carbohydrate kinase PfkB family. LacC subfamily.</text>
</comment>
<accession>A0A0R2G5X8</accession>
<dbReference type="NCBIfam" id="TIGR03168">
    <property type="entry name" value="1-PFK"/>
    <property type="match status" value="1"/>
</dbReference>
<evidence type="ECO:0000313" key="12">
    <source>
        <dbReference type="Proteomes" id="UP000051751"/>
    </source>
</evidence>
<gene>
    <name evidence="9" type="ORF">IV38_GL001185</name>
    <name evidence="10" type="ORF">IV40_GL000668</name>
</gene>
<dbReference type="Gene3D" id="3.40.1190.20">
    <property type="match status" value="1"/>
</dbReference>
<dbReference type="EMBL" id="JQAZ01000002">
    <property type="protein sequence ID" value="KRN32618.1"/>
    <property type="molecule type" value="Genomic_DNA"/>
</dbReference>
<dbReference type="Proteomes" id="UP000051751">
    <property type="component" value="Unassembled WGS sequence"/>
</dbReference>
<evidence type="ECO:0000259" key="8">
    <source>
        <dbReference type="Pfam" id="PF00294"/>
    </source>
</evidence>
<comment type="pathway">
    <text evidence="7">Carbohydrate metabolism; D-tagatose 6-phosphate degradation; D-glyceraldehyde 3-phosphate and glycerone phosphate from D-tagatose 6-phosphate: step 1/2.</text>
</comment>
<name>A0A0R2G5X8_9LACO</name>
<dbReference type="NCBIfam" id="TIGR03828">
    <property type="entry name" value="pfkB"/>
    <property type="match status" value="1"/>
</dbReference>
<dbReference type="InterPro" id="IPR022463">
    <property type="entry name" value="1-PFruKinase"/>
</dbReference>